<protein>
    <submittedName>
        <fullName evidence="1">Uncharacterized protein</fullName>
    </submittedName>
</protein>
<gene>
    <name evidence="1" type="ORF">K66PH128C1_LOCUS45</name>
</gene>
<name>A0AAD2Q092_9CAUD</name>
<evidence type="ECO:0000313" key="2">
    <source>
        <dbReference type="Proteomes" id="UP001296009"/>
    </source>
</evidence>
<keyword evidence="2" id="KW-1185">Reference proteome</keyword>
<sequence length="65" mass="7240">MAGERFMMLDNIYITKVTNCCTGSVVFLEADTAYARECAQEAVLAVLDLLDIDDVQVESVEDYDL</sequence>
<reference evidence="1" key="1">
    <citation type="submission" date="2023-10" db="EMBL/GenBank/DDBJ databases">
        <authorList>
            <person name="Robby Concha-Eloko"/>
            <person name="Pilar Barberan- Martinez"/>
            <person name="Rafael Sanjuan"/>
            <person name="Pilar Domingo-Calap"/>
        </authorList>
    </citation>
    <scope>NUCLEOTIDE SEQUENCE</scope>
</reference>
<evidence type="ECO:0000313" key="1">
    <source>
        <dbReference type="EMBL" id="CAK1344561.1"/>
    </source>
</evidence>
<accession>A0AAD2Q092</accession>
<proteinExistence type="predicted"/>
<dbReference type="EMBL" id="OY757062">
    <property type="protein sequence ID" value="CAK1344561.1"/>
    <property type="molecule type" value="Genomic_DNA"/>
</dbReference>
<dbReference type="Proteomes" id="UP001296009">
    <property type="component" value="Chromosome"/>
</dbReference>
<organism evidence="1 2">
    <name type="scientific">Klebsiella phage vB_Ko_K66PH128C1</name>
    <dbReference type="NCBI Taxonomy" id="3071610"/>
    <lineage>
        <taxon>Viruses</taxon>
        <taxon>Duplodnaviria</taxon>
        <taxon>Heunggongvirae</taxon>
        <taxon>Uroviricota</taxon>
        <taxon>Caudoviricetes</taxon>
        <taxon>Autographivirales</taxon>
        <taxon>Autoscriptoviridae</taxon>
        <taxon>Slopekvirinae</taxon>
        <taxon>Drulisvirus</taxon>
        <taxon>Drulisvirus K66PH128C1</taxon>
    </lineage>
</organism>